<evidence type="ECO:0000256" key="10">
    <source>
        <dbReference type="ARBA" id="ARBA00022777"/>
    </source>
</evidence>
<dbReference type="EC" id="2.7.13.3" evidence="4"/>
<keyword evidence="6" id="KW-0004">4Fe-4S</keyword>
<dbReference type="Gene3D" id="3.30.565.10">
    <property type="entry name" value="Histidine kinase-like ATPase, C-terminal domain"/>
    <property type="match status" value="1"/>
</dbReference>
<feature type="transmembrane region" description="Helical" evidence="18">
    <location>
        <begin position="70"/>
        <end position="87"/>
    </location>
</feature>
<dbReference type="InterPro" id="IPR017205">
    <property type="entry name" value="Sig_transdc_His_kinase_ChrS"/>
</dbReference>
<keyword evidence="7" id="KW-0963">Cytoplasm</keyword>
<dbReference type="GO" id="GO:0000155">
    <property type="term" value="F:phosphorelay sensor kinase activity"/>
    <property type="evidence" value="ECO:0007669"/>
    <property type="project" value="InterPro"/>
</dbReference>
<evidence type="ECO:0000256" key="7">
    <source>
        <dbReference type="ARBA" id="ARBA00022490"/>
    </source>
</evidence>
<reference evidence="20" key="2">
    <citation type="submission" date="2022-09" db="EMBL/GenBank/DDBJ databases">
        <authorList>
            <person name="Sun Q."/>
            <person name="Ohkuma M."/>
        </authorList>
    </citation>
    <scope>NUCLEOTIDE SEQUENCE</scope>
    <source>
        <strain evidence="20">JCM 3093</strain>
    </source>
</reference>
<organism evidence="20 21">
    <name type="scientific">Planomonospora parontospora</name>
    <dbReference type="NCBI Taxonomy" id="58119"/>
    <lineage>
        <taxon>Bacteria</taxon>
        <taxon>Bacillati</taxon>
        <taxon>Actinomycetota</taxon>
        <taxon>Actinomycetes</taxon>
        <taxon>Streptosporangiales</taxon>
        <taxon>Streptosporangiaceae</taxon>
        <taxon>Planomonospora</taxon>
    </lineage>
</organism>
<evidence type="ECO:0000256" key="2">
    <source>
        <dbReference type="ARBA" id="ARBA00001966"/>
    </source>
</evidence>
<feature type="transmembrane region" description="Helical" evidence="18">
    <location>
        <begin position="99"/>
        <end position="128"/>
    </location>
</feature>
<dbReference type="InterPro" id="IPR003594">
    <property type="entry name" value="HATPase_dom"/>
</dbReference>
<keyword evidence="11" id="KW-0408">Iron</keyword>
<gene>
    <name evidence="20" type="ORF">GCM10010126_36890</name>
</gene>
<evidence type="ECO:0000256" key="14">
    <source>
        <dbReference type="ARBA" id="ARBA00024827"/>
    </source>
</evidence>
<evidence type="ECO:0000256" key="9">
    <source>
        <dbReference type="ARBA" id="ARBA00022723"/>
    </source>
</evidence>
<evidence type="ECO:0000256" key="18">
    <source>
        <dbReference type="SAM" id="Phobius"/>
    </source>
</evidence>
<keyword evidence="13" id="KW-0411">Iron-sulfur</keyword>
<evidence type="ECO:0000259" key="19">
    <source>
        <dbReference type="PROSITE" id="PS50109"/>
    </source>
</evidence>
<dbReference type="SMART" id="SM00387">
    <property type="entry name" value="HATPase_c"/>
    <property type="match status" value="1"/>
</dbReference>
<feature type="transmembrane region" description="Helical" evidence="18">
    <location>
        <begin position="163"/>
        <end position="186"/>
    </location>
</feature>
<accession>A0AA37BI53</accession>
<keyword evidence="8" id="KW-0808">Transferase</keyword>
<dbReference type="GO" id="GO:0051539">
    <property type="term" value="F:4 iron, 4 sulfur cluster binding"/>
    <property type="evidence" value="ECO:0007669"/>
    <property type="project" value="UniProtKB-KW"/>
</dbReference>
<comment type="subcellular location">
    <subcellularLocation>
        <location evidence="3">Cytoplasm</location>
    </subcellularLocation>
</comment>
<evidence type="ECO:0000256" key="15">
    <source>
        <dbReference type="ARBA" id="ARBA00030800"/>
    </source>
</evidence>
<comment type="catalytic activity">
    <reaction evidence="1">
        <text>ATP + protein L-histidine = ADP + protein N-phospho-L-histidine.</text>
        <dbReference type="EC" id="2.7.13.3"/>
    </reaction>
</comment>
<dbReference type="PANTHER" id="PTHR24421:SF62">
    <property type="entry name" value="SENSORY TRANSDUCTION HISTIDINE KINASE"/>
    <property type="match status" value="1"/>
</dbReference>
<dbReference type="RefSeq" id="WP_191895846.1">
    <property type="nucleotide sequence ID" value="NZ_BMQD01000011.1"/>
</dbReference>
<sequence length="445" mass="46280">MSDGPDEASARRGPAARPAFPLLRRGRRPAGPAGPNAWESLRGWELLLAATTLLPASFIVLEGPRTPEHLLAAGLLAAVPVVYLLLGRPAITREDRPRGIVYIVLLAALFTPAVLIAPTATFALFGLCPQCFMVLRARPAVAGVVVFNLGPALRFTLSDDGWAGTFNFLTVTTIVVFFSAVFGVWLERIMEQSEERAALIAELEAQRAEVARLSAERGALAERERLAGEIHDTLAQGFTSIIMLLQAAEAQPDPARHLALAVRTARENLAEARGLIAALSPAPLDGSTLDEALRRLTSRLGEETGIEAVAVVGGRSRPLPPPAEVVLIRAAQEALANVRKHAGASRVDVRAVYGPGTVTLEVRDDGIGLDPEAAGGYGLRGMRARAEQVGGTLTLTSAPGAGTVLAVTVPTGPAASPEEPARAAAGTADPGAASPGASAPAEQGV</sequence>
<feature type="coiled-coil region" evidence="16">
    <location>
        <begin position="186"/>
        <end position="223"/>
    </location>
</feature>
<dbReference type="SUPFAM" id="SSF55874">
    <property type="entry name" value="ATPase domain of HSP90 chaperone/DNA topoisomerase II/histidine kinase"/>
    <property type="match status" value="1"/>
</dbReference>
<dbReference type="CDD" id="cd16917">
    <property type="entry name" value="HATPase_UhpB-NarQ-NarX-like"/>
    <property type="match status" value="1"/>
</dbReference>
<evidence type="ECO:0000256" key="1">
    <source>
        <dbReference type="ARBA" id="ARBA00000085"/>
    </source>
</evidence>
<comment type="caution">
    <text evidence="20">The sequence shown here is derived from an EMBL/GenBank/DDBJ whole genome shotgun (WGS) entry which is preliminary data.</text>
</comment>
<evidence type="ECO:0000256" key="12">
    <source>
        <dbReference type="ARBA" id="ARBA00023012"/>
    </source>
</evidence>
<keyword evidence="16" id="KW-0175">Coiled coil</keyword>
<dbReference type="Pfam" id="PF02518">
    <property type="entry name" value="HATPase_c"/>
    <property type="match status" value="1"/>
</dbReference>
<dbReference type="GO" id="GO:0016020">
    <property type="term" value="C:membrane"/>
    <property type="evidence" value="ECO:0007669"/>
    <property type="project" value="InterPro"/>
</dbReference>
<dbReference type="GO" id="GO:0005737">
    <property type="term" value="C:cytoplasm"/>
    <property type="evidence" value="ECO:0007669"/>
    <property type="project" value="UniProtKB-SubCell"/>
</dbReference>
<feature type="transmembrane region" description="Helical" evidence="18">
    <location>
        <begin position="140"/>
        <end position="157"/>
    </location>
</feature>
<name>A0AA37BI53_9ACTN</name>
<dbReference type="PIRSF" id="PIRSF037434">
    <property type="entry name" value="STHK_ChrS"/>
    <property type="match status" value="1"/>
</dbReference>
<evidence type="ECO:0000256" key="11">
    <source>
        <dbReference type="ARBA" id="ARBA00023004"/>
    </source>
</evidence>
<dbReference type="PROSITE" id="PS50109">
    <property type="entry name" value="HIS_KIN"/>
    <property type="match status" value="1"/>
</dbReference>
<dbReference type="PANTHER" id="PTHR24421">
    <property type="entry name" value="NITRATE/NITRITE SENSOR PROTEIN NARX-RELATED"/>
    <property type="match status" value="1"/>
</dbReference>
<dbReference type="InterPro" id="IPR050482">
    <property type="entry name" value="Sensor_HK_TwoCompSys"/>
</dbReference>
<feature type="domain" description="Histidine kinase" evidence="19">
    <location>
        <begin position="327"/>
        <end position="413"/>
    </location>
</feature>
<dbReference type="EMBL" id="BMQD01000011">
    <property type="protein sequence ID" value="GGK74060.1"/>
    <property type="molecule type" value="Genomic_DNA"/>
</dbReference>
<dbReference type="AlphaFoldDB" id="A0AA37BI53"/>
<dbReference type="PRINTS" id="PR00344">
    <property type="entry name" value="BCTRLSENSOR"/>
</dbReference>
<dbReference type="Pfam" id="PF07730">
    <property type="entry name" value="HisKA_3"/>
    <property type="match status" value="1"/>
</dbReference>
<evidence type="ECO:0000256" key="6">
    <source>
        <dbReference type="ARBA" id="ARBA00022485"/>
    </source>
</evidence>
<evidence type="ECO:0000256" key="5">
    <source>
        <dbReference type="ARBA" id="ARBA00017322"/>
    </source>
</evidence>
<dbReference type="GO" id="GO:0046872">
    <property type="term" value="F:metal ion binding"/>
    <property type="evidence" value="ECO:0007669"/>
    <property type="project" value="UniProtKB-KW"/>
</dbReference>
<dbReference type="GO" id="GO:0046983">
    <property type="term" value="F:protein dimerization activity"/>
    <property type="evidence" value="ECO:0007669"/>
    <property type="project" value="InterPro"/>
</dbReference>
<reference evidence="20" key="1">
    <citation type="journal article" date="2014" name="Int. J. Syst. Evol. Microbiol.">
        <title>Complete genome sequence of Corynebacterium casei LMG S-19264T (=DSM 44701T), isolated from a smear-ripened cheese.</title>
        <authorList>
            <consortium name="US DOE Joint Genome Institute (JGI-PGF)"/>
            <person name="Walter F."/>
            <person name="Albersmeier A."/>
            <person name="Kalinowski J."/>
            <person name="Ruckert C."/>
        </authorList>
    </citation>
    <scope>NUCLEOTIDE SEQUENCE</scope>
    <source>
        <strain evidence="20">JCM 3093</strain>
    </source>
</reference>
<dbReference type="Gene3D" id="1.20.5.1930">
    <property type="match status" value="1"/>
</dbReference>
<dbReference type="InterPro" id="IPR036890">
    <property type="entry name" value="HATPase_C_sf"/>
</dbReference>
<keyword evidence="9" id="KW-0479">Metal-binding</keyword>
<keyword evidence="18" id="KW-1133">Transmembrane helix</keyword>
<comment type="cofactor">
    <cofactor evidence="2">
        <name>[4Fe-4S] cluster</name>
        <dbReference type="ChEBI" id="CHEBI:49883"/>
    </cofactor>
</comment>
<evidence type="ECO:0000256" key="8">
    <source>
        <dbReference type="ARBA" id="ARBA00022679"/>
    </source>
</evidence>
<evidence type="ECO:0000256" key="13">
    <source>
        <dbReference type="ARBA" id="ARBA00023014"/>
    </source>
</evidence>
<comment type="function">
    <text evidence="14">Member of the two-component regulatory system NreB/NreC involved in the control of dissimilatory nitrate/nitrite reduction in response to oxygen. NreB functions as a direct oxygen sensor histidine kinase which is autophosphorylated, in the absence of oxygen, probably at the conserved histidine residue, and transfers its phosphate group probably to a conserved aspartate residue of NreC. NreB/NreC activates the expression of the nitrate (narGHJI) and nitrite (nir) reductase operons, as well as the putative nitrate transporter gene narT.</text>
</comment>
<proteinExistence type="predicted"/>
<keyword evidence="18" id="KW-0472">Membrane</keyword>
<evidence type="ECO:0000313" key="20">
    <source>
        <dbReference type="EMBL" id="GGK74060.1"/>
    </source>
</evidence>
<evidence type="ECO:0000256" key="3">
    <source>
        <dbReference type="ARBA" id="ARBA00004496"/>
    </source>
</evidence>
<keyword evidence="12" id="KW-0902">Two-component regulatory system</keyword>
<evidence type="ECO:0000313" key="21">
    <source>
        <dbReference type="Proteomes" id="UP000627984"/>
    </source>
</evidence>
<dbReference type="Proteomes" id="UP000627984">
    <property type="component" value="Unassembled WGS sequence"/>
</dbReference>
<protein>
    <recommendedName>
        <fullName evidence="5">Oxygen sensor histidine kinase NreB</fullName>
        <ecNumber evidence="4">2.7.13.3</ecNumber>
    </recommendedName>
    <alternativeName>
        <fullName evidence="15">Nitrogen regulation protein B</fullName>
    </alternativeName>
</protein>
<feature type="compositionally biased region" description="Low complexity" evidence="17">
    <location>
        <begin position="413"/>
        <end position="445"/>
    </location>
</feature>
<dbReference type="InterPro" id="IPR004358">
    <property type="entry name" value="Sig_transdc_His_kin-like_C"/>
</dbReference>
<evidence type="ECO:0000256" key="4">
    <source>
        <dbReference type="ARBA" id="ARBA00012438"/>
    </source>
</evidence>
<keyword evidence="10 20" id="KW-0418">Kinase</keyword>
<dbReference type="InterPro" id="IPR005467">
    <property type="entry name" value="His_kinase_dom"/>
</dbReference>
<keyword evidence="18" id="KW-0812">Transmembrane</keyword>
<evidence type="ECO:0000256" key="16">
    <source>
        <dbReference type="SAM" id="Coils"/>
    </source>
</evidence>
<feature type="region of interest" description="Disordered" evidence="17">
    <location>
        <begin position="410"/>
        <end position="445"/>
    </location>
</feature>
<dbReference type="InterPro" id="IPR011712">
    <property type="entry name" value="Sig_transdc_His_kin_sub3_dim/P"/>
</dbReference>
<evidence type="ECO:0000256" key="17">
    <source>
        <dbReference type="SAM" id="MobiDB-lite"/>
    </source>
</evidence>